<protein>
    <submittedName>
        <fullName evidence="1">Uncharacterized protein</fullName>
    </submittedName>
</protein>
<gene>
    <name evidence="1" type="ORF">F8A88_02100</name>
</gene>
<evidence type="ECO:0000313" key="2">
    <source>
        <dbReference type="Proteomes" id="UP000438699"/>
    </source>
</evidence>
<keyword evidence="2" id="KW-1185">Reference proteome</keyword>
<evidence type="ECO:0000313" key="1">
    <source>
        <dbReference type="EMBL" id="KAB1443079.1"/>
    </source>
</evidence>
<organism evidence="1 2">
    <name type="scientific">Pseudodesulfovibrio senegalensis</name>
    <dbReference type="NCBI Taxonomy" id="1721087"/>
    <lineage>
        <taxon>Bacteria</taxon>
        <taxon>Pseudomonadati</taxon>
        <taxon>Thermodesulfobacteriota</taxon>
        <taxon>Desulfovibrionia</taxon>
        <taxon>Desulfovibrionales</taxon>
        <taxon>Desulfovibrionaceae</taxon>
    </lineage>
</organism>
<dbReference type="RefSeq" id="WP_151149381.1">
    <property type="nucleotide sequence ID" value="NZ_WAIE01000001.1"/>
</dbReference>
<comment type="caution">
    <text evidence="1">The sequence shown here is derived from an EMBL/GenBank/DDBJ whole genome shotgun (WGS) entry which is preliminary data.</text>
</comment>
<dbReference type="EMBL" id="WAIE01000001">
    <property type="protein sequence ID" value="KAB1443079.1"/>
    <property type="molecule type" value="Genomic_DNA"/>
</dbReference>
<accession>A0A6N6N6H2</accession>
<dbReference type="Proteomes" id="UP000438699">
    <property type="component" value="Unassembled WGS sequence"/>
</dbReference>
<proteinExistence type="predicted"/>
<name>A0A6N6N6H2_9BACT</name>
<dbReference type="AlphaFoldDB" id="A0A6N6N6H2"/>
<sequence length="134" mass="14374">MPTITTENSFCTIAEADDILDNFHAGTSWAALDDNIKARLLITATRILRMVYGVQVEGAEAAVLKNAAAFQAVFMHQHGDLVENVIGAGIAHATSETLGSMARARAKAGFDIEDAVSPYVRPLFPAQTIELMRG</sequence>
<reference evidence="1 2" key="1">
    <citation type="journal article" date="2017" name="Int. J. Syst. Evol. Microbiol.">
        <title>Desulfovibrio senegalensis sp. nov., a mesophilic sulfate reducer isolated from marine sediment.</title>
        <authorList>
            <person name="Thioye A."/>
            <person name="Gam Z.B.A."/>
            <person name="Mbengue M."/>
            <person name="Cayol J.L."/>
            <person name="Joseph-Bartoli M."/>
            <person name="Toure-Kane C."/>
            <person name="Labat M."/>
        </authorList>
    </citation>
    <scope>NUCLEOTIDE SEQUENCE [LARGE SCALE GENOMIC DNA]</scope>
    <source>
        <strain evidence="1 2">DSM 101509</strain>
    </source>
</reference>